<proteinExistence type="predicted"/>
<evidence type="ECO:0000256" key="1">
    <source>
        <dbReference type="SAM" id="Phobius"/>
    </source>
</evidence>
<comment type="caution">
    <text evidence="2">The sequence shown here is derived from an EMBL/GenBank/DDBJ whole genome shotgun (WGS) entry which is preliminary data.</text>
</comment>
<sequence length="68" mass="8266">MKIKRKETKKERKKNKKKRKINIGYTEIADIIYKFFLNTLLIKLVLQIYKISYQINSDLIRDLSPNHQ</sequence>
<evidence type="ECO:0000313" key="2">
    <source>
        <dbReference type="EMBL" id="PKY62558.1"/>
    </source>
</evidence>
<dbReference type="Proteomes" id="UP000234323">
    <property type="component" value="Unassembled WGS sequence"/>
</dbReference>
<reference evidence="2 3" key="1">
    <citation type="submission" date="2015-10" db="EMBL/GenBank/DDBJ databases">
        <title>Genome analyses suggest a sexual origin of heterokaryosis in a supposedly ancient asexual fungus.</title>
        <authorList>
            <person name="Ropars J."/>
            <person name="Sedzielewska K."/>
            <person name="Noel J."/>
            <person name="Charron P."/>
            <person name="Farinelli L."/>
            <person name="Marton T."/>
            <person name="Kruger M."/>
            <person name="Pelin A."/>
            <person name="Brachmann A."/>
            <person name="Corradi N."/>
        </authorList>
    </citation>
    <scope>NUCLEOTIDE SEQUENCE [LARGE SCALE GENOMIC DNA]</scope>
    <source>
        <strain evidence="2 3">A4</strain>
    </source>
</reference>
<gene>
    <name evidence="2" type="ORF">RhiirA4_489199</name>
</gene>
<accession>A0A2I1HUK9</accession>
<keyword evidence="3" id="KW-1185">Reference proteome</keyword>
<feature type="transmembrane region" description="Helical" evidence="1">
    <location>
        <begin position="21"/>
        <end position="46"/>
    </location>
</feature>
<organism evidence="2 3">
    <name type="scientific">Rhizophagus irregularis</name>
    <dbReference type="NCBI Taxonomy" id="588596"/>
    <lineage>
        <taxon>Eukaryota</taxon>
        <taxon>Fungi</taxon>
        <taxon>Fungi incertae sedis</taxon>
        <taxon>Mucoromycota</taxon>
        <taxon>Glomeromycotina</taxon>
        <taxon>Glomeromycetes</taxon>
        <taxon>Glomerales</taxon>
        <taxon>Glomeraceae</taxon>
        <taxon>Rhizophagus</taxon>
    </lineage>
</organism>
<keyword evidence="1" id="KW-0472">Membrane</keyword>
<name>A0A2I1HUK9_9GLOM</name>
<keyword evidence="1" id="KW-1133">Transmembrane helix</keyword>
<dbReference type="EMBL" id="LLXI01007363">
    <property type="protein sequence ID" value="PKY62558.1"/>
    <property type="molecule type" value="Genomic_DNA"/>
</dbReference>
<keyword evidence="1" id="KW-0812">Transmembrane</keyword>
<evidence type="ECO:0000313" key="3">
    <source>
        <dbReference type="Proteomes" id="UP000234323"/>
    </source>
</evidence>
<dbReference type="AlphaFoldDB" id="A0A2I1HUK9"/>
<protein>
    <submittedName>
        <fullName evidence="2">Uncharacterized protein</fullName>
    </submittedName>
</protein>